<dbReference type="Gene3D" id="1.10.540.10">
    <property type="entry name" value="Acyl-CoA dehydrogenase/oxidase, N-terminal domain"/>
    <property type="match status" value="1"/>
</dbReference>
<dbReference type="Pfam" id="PF02770">
    <property type="entry name" value="Acyl-CoA_dh_M"/>
    <property type="match status" value="1"/>
</dbReference>
<comment type="similarity">
    <text evidence="2 6">Belongs to the acyl-CoA dehydrogenase family.</text>
</comment>
<dbReference type="AlphaFoldDB" id="A0A1G7JLQ0"/>
<keyword evidence="3 6" id="KW-0285">Flavoprotein</keyword>
<comment type="cofactor">
    <cofactor evidence="1 6">
        <name>FAD</name>
        <dbReference type="ChEBI" id="CHEBI:57692"/>
    </cofactor>
</comment>
<evidence type="ECO:0000256" key="3">
    <source>
        <dbReference type="ARBA" id="ARBA00022630"/>
    </source>
</evidence>
<gene>
    <name evidence="10" type="ORF">SAMN04488105_115137</name>
</gene>
<dbReference type="GO" id="GO:0016627">
    <property type="term" value="F:oxidoreductase activity, acting on the CH-CH group of donors"/>
    <property type="evidence" value="ECO:0007669"/>
    <property type="project" value="InterPro"/>
</dbReference>
<organism evidence="10 11">
    <name type="scientific">Salipiger thiooxidans</name>
    <dbReference type="NCBI Taxonomy" id="282683"/>
    <lineage>
        <taxon>Bacteria</taxon>
        <taxon>Pseudomonadati</taxon>
        <taxon>Pseudomonadota</taxon>
        <taxon>Alphaproteobacteria</taxon>
        <taxon>Rhodobacterales</taxon>
        <taxon>Roseobacteraceae</taxon>
        <taxon>Salipiger</taxon>
    </lineage>
</organism>
<keyword evidence="4 6" id="KW-0274">FAD</keyword>
<evidence type="ECO:0000256" key="1">
    <source>
        <dbReference type="ARBA" id="ARBA00001974"/>
    </source>
</evidence>
<dbReference type="Proteomes" id="UP000198994">
    <property type="component" value="Unassembled WGS sequence"/>
</dbReference>
<dbReference type="GO" id="GO:0005886">
    <property type="term" value="C:plasma membrane"/>
    <property type="evidence" value="ECO:0007669"/>
    <property type="project" value="TreeGrafter"/>
</dbReference>
<dbReference type="Gene3D" id="2.40.110.10">
    <property type="entry name" value="Butyryl-CoA Dehydrogenase, subunit A, domain 2"/>
    <property type="match status" value="1"/>
</dbReference>
<name>A0A1G7JLQ0_9RHOB</name>
<sequence length="384" mass="42884">MMTDWNAMSDADFRKEVRGFFEAEYPEELRNLPHRPKFAEIAHWHRKLHAKGWVAPAWPAEYGGMGLNAAKLLIFYEEQQRWGVNRGRDMGVQMVGPLIIKFGTQEQKDYWLPRILSCEDIWCQGYSEPGAGSDLANLRTRAEIDGDDFVINGQKIWTTMAHDATHIFMLVRTDPDAPKKQQGISFLLAPMDQSGVEVRTITTLSGETEFCEVFFDNARTPRENLVGELNKGWTMAKALLSFERIFIGSPSLAQNALGQLESFARGRGAFDDPVFRDRFAQAALDVEDHAALYARFADQLKRGETLGADVSMLKIWVTECFQRITELMIEAAGPDGGTIGPLQVGNVGVDVLSSFYKARPGTIYGGSNEIQRNILSKAVLGLPG</sequence>
<dbReference type="GO" id="GO:0050660">
    <property type="term" value="F:flavin adenine dinucleotide binding"/>
    <property type="evidence" value="ECO:0007669"/>
    <property type="project" value="InterPro"/>
</dbReference>
<dbReference type="STRING" id="282683.SAMN04488105_115137"/>
<protein>
    <recommendedName>
        <fullName evidence="12">Acyl-CoA dehydrogenase</fullName>
    </recommendedName>
</protein>
<feature type="domain" description="Acyl-CoA dehydrogenase/oxidase N-terminal" evidence="9">
    <location>
        <begin position="12"/>
        <end position="118"/>
    </location>
</feature>
<evidence type="ECO:0000256" key="6">
    <source>
        <dbReference type="RuleBase" id="RU362125"/>
    </source>
</evidence>
<evidence type="ECO:0008006" key="12">
    <source>
        <dbReference type="Google" id="ProtNLM"/>
    </source>
</evidence>
<dbReference type="InterPro" id="IPR009100">
    <property type="entry name" value="AcylCoA_DH/oxidase_NM_dom_sf"/>
</dbReference>
<keyword evidence="11" id="KW-1185">Reference proteome</keyword>
<dbReference type="InterPro" id="IPR036250">
    <property type="entry name" value="AcylCo_DH-like_C"/>
</dbReference>
<feature type="domain" description="Acyl-CoA dehydrogenase/oxidase C-terminal" evidence="7">
    <location>
        <begin position="230"/>
        <end position="379"/>
    </location>
</feature>
<dbReference type="InterPro" id="IPR037069">
    <property type="entry name" value="AcylCoA_DH/ox_N_sf"/>
</dbReference>
<dbReference type="FunFam" id="2.40.110.10:FF:000011">
    <property type="entry name" value="Acyl-CoA dehydrogenase FadE34"/>
    <property type="match status" value="1"/>
</dbReference>
<evidence type="ECO:0000313" key="10">
    <source>
        <dbReference type="EMBL" id="SDF25867.1"/>
    </source>
</evidence>
<evidence type="ECO:0000256" key="5">
    <source>
        <dbReference type="ARBA" id="ARBA00023002"/>
    </source>
</evidence>
<dbReference type="InterPro" id="IPR006091">
    <property type="entry name" value="Acyl-CoA_Oxase/DH_mid-dom"/>
</dbReference>
<evidence type="ECO:0000259" key="7">
    <source>
        <dbReference type="Pfam" id="PF00441"/>
    </source>
</evidence>
<proteinExistence type="inferred from homology"/>
<dbReference type="EMBL" id="FNAV01000015">
    <property type="protein sequence ID" value="SDF25867.1"/>
    <property type="molecule type" value="Genomic_DNA"/>
</dbReference>
<feature type="domain" description="Acyl-CoA oxidase/dehydrogenase middle" evidence="8">
    <location>
        <begin position="123"/>
        <end position="217"/>
    </location>
</feature>
<reference evidence="11" key="1">
    <citation type="submission" date="2016-10" db="EMBL/GenBank/DDBJ databases">
        <authorList>
            <person name="Varghese N."/>
            <person name="Submissions S."/>
        </authorList>
    </citation>
    <scope>NUCLEOTIDE SEQUENCE [LARGE SCALE GENOMIC DNA]</scope>
    <source>
        <strain evidence="11">DSM 10146</strain>
    </source>
</reference>
<accession>A0A1G7JLQ0</accession>
<dbReference type="Pfam" id="PF00441">
    <property type="entry name" value="Acyl-CoA_dh_1"/>
    <property type="match status" value="1"/>
</dbReference>
<dbReference type="PANTHER" id="PTHR43292">
    <property type="entry name" value="ACYL-COA DEHYDROGENASE"/>
    <property type="match status" value="1"/>
</dbReference>
<evidence type="ECO:0000256" key="4">
    <source>
        <dbReference type="ARBA" id="ARBA00022827"/>
    </source>
</evidence>
<evidence type="ECO:0000259" key="8">
    <source>
        <dbReference type="Pfam" id="PF02770"/>
    </source>
</evidence>
<dbReference type="InterPro" id="IPR009075">
    <property type="entry name" value="AcylCo_DH/oxidase_C"/>
</dbReference>
<dbReference type="InterPro" id="IPR052161">
    <property type="entry name" value="Mycobact_Acyl-CoA_DH"/>
</dbReference>
<dbReference type="InterPro" id="IPR046373">
    <property type="entry name" value="Acyl-CoA_Oxase/DH_mid-dom_sf"/>
</dbReference>
<dbReference type="InterPro" id="IPR013786">
    <property type="entry name" value="AcylCoA_DH/ox_N"/>
</dbReference>
<dbReference type="SUPFAM" id="SSF47203">
    <property type="entry name" value="Acyl-CoA dehydrogenase C-terminal domain-like"/>
    <property type="match status" value="1"/>
</dbReference>
<keyword evidence="5 6" id="KW-0560">Oxidoreductase</keyword>
<dbReference type="Pfam" id="PF02771">
    <property type="entry name" value="Acyl-CoA_dh_N"/>
    <property type="match status" value="1"/>
</dbReference>
<dbReference type="Gene3D" id="1.20.140.10">
    <property type="entry name" value="Butyryl-CoA Dehydrogenase, subunit A, domain 3"/>
    <property type="match status" value="1"/>
</dbReference>
<dbReference type="PANTHER" id="PTHR43292:SF3">
    <property type="entry name" value="ACYL-COA DEHYDROGENASE FADE29"/>
    <property type="match status" value="1"/>
</dbReference>
<dbReference type="SUPFAM" id="SSF56645">
    <property type="entry name" value="Acyl-CoA dehydrogenase NM domain-like"/>
    <property type="match status" value="1"/>
</dbReference>
<evidence type="ECO:0000256" key="2">
    <source>
        <dbReference type="ARBA" id="ARBA00009347"/>
    </source>
</evidence>
<evidence type="ECO:0000313" key="11">
    <source>
        <dbReference type="Proteomes" id="UP000198994"/>
    </source>
</evidence>
<evidence type="ECO:0000259" key="9">
    <source>
        <dbReference type="Pfam" id="PF02771"/>
    </source>
</evidence>